<protein>
    <submittedName>
        <fullName evidence="2">Uncharacterized protein</fullName>
    </submittedName>
</protein>
<feature type="region of interest" description="Disordered" evidence="1">
    <location>
        <begin position="1"/>
        <end position="59"/>
    </location>
</feature>
<name>A0A4C1WGT7_EUMVA</name>
<dbReference type="AlphaFoldDB" id="A0A4C1WGT7"/>
<evidence type="ECO:0000313" key="2">
    <source>
        <dbReference type="EMBL" id="GBP49345.1"/>
    </source>
</evidence>
<proteinExistence type="predicted"/>
<dbReference type="EMBL" id="BGZK01000542">
    <property type="protein sequence ID" value="GBP49345.1"/>
    <property type="molecule type" value="Genomic_DNA"/>
</dbReference>
<gene>
    <name evidence="2" type="ORF">EVAR_27047_1</name>
</gene>
<accession>A0A4C1WGT7</accession>
<evidence type="ECO:0000256" key="1">
    <source>
        <dbReference type="SAM" id="MobiDB-lite"/>
    </source>
</evidence>
<reference evidence="2 3" key="1">
    <citation type="journal article" date="2019" name="Commun. Biol.">
        <title>The bagworm genome reveals a unique fibroin gene that provides high tensile strength.</title>
        <authorList>
            <person name="Kono N."/>
            <person name="Nakamura H."/>
            <person name="Ohtoshi R."/>
            <person name="Tomita M."/>
            <person name="Numata K."/>
            <person name="Arakawa K."/>
        </authorList>
    </citation>
    <scope>NUCLEOTIDE SEQUENCE [LARGE SCALE GENOMIC DNA]</scope>
</reference>
<keyword evidence="3" id="KW-1185">Reference proteome</keyword>
<dbReference type="Proteomes" id="UP000299102">
    <property type="component" value="Unassembled WGS sequence"/>
</dbReference>
<sequence length="91" mass="9334">MEKKIPPTQIEAIVGGHASAAGSSKTKPDATTRLKIGAHSARAQSTPPPPANPSSRARNVFGGDKCVAHVLYRSDCAPPKAVKYKGAEGAA</sequence>
<organism evidence="2 3">
    <name type="scientific">Eumeta variegata</name>
    <name type="common">Bagworm moth</name>
    <name type="synonym">Eumeta japonica</name>
    <dbReference type="NCBI Taxonomy" id="151549"/>
    <lineage>
        <taxon>Eukaryota</taxon>
        <taxon>Metazoa</taxon>
        <taxon>Ecdysozoa</taxon>
        <taxon>Arthropoda</taxon>
        <taxon>Hexapoda</taxon>
        <taxon>Insecta</taxon>
        <taxon>Pterygota</taxon>
        <taxon>Neoptera</taxon>
        <taxon>Endopterygota</taxon>
        <taxon>Lepidoptera</taxon>
        <taxon>Glossata</taxon>
        <taxon>Ditrysia</taxon>
        <taxon>Tineoidea</taxon>
        <taxon>Psychidae</taxon>
        <taxon>Oiketicinae</taxon>
        <taxon>Eumeta</taxon>
    </lineage>
</organism>
<comment type="caution">
    <text evidence="2">The sequence shown here is derived from an EMBL/GenBank/DDBJ whole genome shotgun (WGS) entry which is preliminary data.</text>
</comment>
<evidence type="ECO:0000313" key="3">
    <source>
        <dbReference type="Proteomes" id="UP000299102"/>
    </source>
</evidence>